<dbReference type="GO" id="GO:0043137">
    <property type="term" value="P:DNA replication, removal of RNA primer"/>
    <property type="evidence" value="ECO:0007669"/>
    <property type="project" value="TreeGrafter"/>
</dbReference>
<evidence type="ECO:0000256" key="10">
    <source>
        <dbReference type="ARBA" id="ARBA00022723"/>
    </source>
</evidence>
<dbReference type="CDD" id="cd07182">
    <property type="entry name" value="RNase_HII_bacteria_HII_like"/>
    <property type="match status" value="1"/>
</dbReference>
<dbReference type="HAMAP" id="MF_00052_B">
    <property type="entry name" value="RNase_HII_B"/>
    <property type="match status" value="1"/>
</dbReference>
<feature type="binding site" evidence="14 15">
    <location>
        <position position="45"/>
    </location>
    <ligand>
        <name>a divalent metal cation</name>
        <dbReference type="ChEBI" id="CHEBI:60240"/>
    </ligand>
</feature>
<comment type="subcellular location">
    <subcellularLocation>
        <location evidence="4 14">Cytoplasm</location>
    </subcellularLocation>
</comment>
<keyword evidence="13 14" id="KW-0464">Manganese</keyword>
<evidence type="ECO:0000256" key="14">
    <source>
        <dbReference type="HAMAP-Rule" id="MF_00052"/>
    </source>
</evidence>
<name>A0A660KVH4_9BACL</name>
<comment type="cofactor">
    <cofactor evidence="2">
        <name>Mg(2+)</name>
        <dbReference type="ChEBI" id="CHEBI:18420"/>
    </cofactor>
</comment>
<keyword evidence="9 14" id="KW-0540">Nuclease</keyword>
<gene>
    <name evidence="14" type="primary">rnhB</name>
    <name evidence="18" type="ORF">C7438_1352</name>
</gene>
<evidence type="ECO:0000313" key="18">
    <source>
        <dbReference type="EMBL" id="RKQ84174.1"/>
    </source>
</evidence>
<proteinExistence type="inferred from homology"/>
<dbReference type="AlphaFoldDB" id="A0A660KVH4"/>
<dbReference type="GO" id="GO:0030145">
    <property type="term" value="F:manganese ion binding"/>
    <property type="evidence" value="ECO:0007669"/>
    <property type="project" value="UniProtKB-UniRule"/>
</dbReference>
<dbReference type="GO" id="GO:0003723">
    <property type="term" value="F:RNA binding"/>
    <property type="evidence" value="ECO:0007669"/>
    <property type="project" value="UniProtKB-UniRule"/>
</dbReference>
<dbReference type="EC" id="3.1.26.4" evidence="6 14"/>
<evidence type="ECO:0000256" key="4">
    <source>
        <dbReference type="ARBA" id="ARBA00004496"/>
    </source>
</evidence>
<dbReference type="PROSITE" id="PS51975">
    <property type="entry name" value="RNASE_H_2"/>
    <property type="match status" value="1"/>
</dbReference>
<evidence type="ECO:0000256" key="1">
    <source>
        <dbReference type="ARBA" id="ARBA00000077"/>
    </source>
</evidence>
<reference evidence="18 19" key="1">
    <citation type="submission" date="2018-10" db="EMBL/GenBank/DDBJ databases">
        <title>Genomic Encyclopedia of Type Strains, Phase IV (KMG-IV): sequencing the most valuable type-strain genomes for metagenomic binning, comparative biology and taxonomic classification.</title>
        <authorList>
            <person name="Goeker M."/>
        </authorList>
    </citation>
    <scope>NUCLEOTIDE SEQUENCE [LARGE SCALE GENOMIC DNA]</scope>
    <source>
        <strain evidence="18 19">DSM 22653</strain>
    </source>
</reference>
<evidence type="ECO:0000259" key="17">
    <source>
        <dbReference type="PROSITE" id="PS51975"/>
    </source>
</evidence>
<evidence type="ECO:0000256" key="8">
    <source>
        <dbReference type="ARBA" id="ARBA00022490"/>
    </source>
</evidence>
<accession>A0A660KVH4</accession>
<dbReference type="PANTHER" id="PTHR10954:SF18">
    <property type="entry name" value="RIBONUCLEASE HII"/>
    <property type="match status" value="1"/>
</dbReference>
<feature type="binding site" evidence="14 15">
    <location>
        <position position="136"/>
    </location>
    <ligand>
        <name>a divalent metal cation</name>
        <dbReference type="ChEBI" id="CHEBI:60240"/>
    </ligand>
</feature>
<dbReference type="InterPro" id="IPR022898">
    <property type="entry name" value="RNase_HII"/>
</dbReference>
<dbReference type="InterPro" id="IPR036397">
    <property type="entry name" value="RNaseH_sf"/>
</dbReference>
<dbReference type="Pfam" id="PF01351">
    <property type="entry name" value="RNase_HII"/>
    <property type="match status" value="1"/>
</dbReference>
<dbReference type="RefSeq" id="WP_245956550.1">
    <property type="nucleotide sequence ID" value="NZ_RBIJ01000004.1"/>
</dbReference>
<evidence type="ECO:0000256" key="12">
    <source>
        <dbReference type="ARBA" id="ARBA00022801"/>
    </source>
</evidence>
<comment type="cofactor">
    <cofactor evidence="14 15">
        <name>Mn(2+)</name>
        <dbReference type="ChEBI" id="CHEBI:29035"/>
    </cofactor>
    <cofactor evidence="14 15">
        <name>Mg(2+)</name>
        <dbReference type="ChEBI" id="CHEBI:18420"/>
    </cofactor>
    <text evidence="14 15">Manganese or magnesium. Binds 1 divalent metal ion per monomer in the absence of substrate. May bind a second metal ion after substrate binding.</text>
</comment>
<evidence type="ECO:0000256" key="2">
    <source>
        <dbReference type="ARBA" id="ARBA00001946"/>
    </source>
</evidence>
<evidence type="ECO:0000313" key="19">
    <source>
        <dbReference type="Proteomes" id="UP000267019"/>
    </source>
</evidence>
<protein>
    <recommendedName>
        <fullName evidence="7 14">Ribonuclease HII</fullName>
        <shortName evidence="14">RNase HII</shortName>
        <ecNumber evidence="6 14">3.1.26.4</ecNumber>
    </recommendedName>
</protein>
<dbReference type="InterPro" id="IPR012337">
    <property type="entry name" value="RNaseH-like_sf"/>
</dbReference>
<evidence type="ECO:0000256" key="5">
    <source>
        <dbReference type="ARBA" id="ARBA00007383"/>
    </source>
</evidence>
<dbReference type="EMBL" id="RBIJ01000004">
    <property type="protein sequence ID" value="RKQ84174.1"/>
    <property type="molecule type" value="Genomic_DNA"/>
</dbReference>
<evidence type="ECO:0000256" key="6">
    <source>
        <dbReference type="ARBA" id="ARBA00012180"/>
    </source>
</evidence>
<comment type="function">
    <text evidence="3 14 16">Endonuclease that specifically degrades the RNA of RNA-DNA hybrids.</text>
</comment>
<dbReference type="Gene3D" id="3.30.420.10">
    <property type="entry name" value="Ribonuclease H-like superfamily/Ribonuclease H"/>
    <property type="match status" value="1"/>
</dbReference>
<comment type="caution">
    <text evidence="18">The sequence shown here is derived from an EMBL/GenBank/DDBJ whole genome shotgun (WGS) entry which is preliminary data.</text>
</comment>
<evidence type="ECO:0000256" key="16">
    <source>
        <dbReference type="RuleBase" id="RU003515"/>
    </source>
</evidence>
<dbReference type="GO" id="GO:0005737">
    <property type="term" value="C:cytoplasm"/>
    <property type="evidence" value="ECO:0007669"/>
    <property type="project" value="UniProtKB-SubCell"/>
</dbReference>
<evidence type="ECO:0000256" key="9">
    <source>
        <dbReference type="ARBA" id="ARBA00022722"/>
    </source>
</evidence>
<feature type="domain" description="RNase H type-2" evidence="17">
    <location>
        <begin position="38"/>
        <end position="226"/>
    </location>
</feature>
<keyword evidence="11 14" id="KW-0255">Endonuclease</keyword>
<evidence type="ECO:0000256" key="3">
    <source>
        <dbReference type="ARBA" id="ARBA00004065"/>
    </source>
</evidence>
<dbReference type="PANTHER" id="PTHR10954">
    <property type="entry name" value="RIBONUCLEASE H2 SUBUNIT A"/>
    <property type="match status" value="1"/>
</dbReference>
<dbReference type="Proteomes" id="UP000267019">
    <property type="component" value="Unassembled WGS sequence"/>
</dbReference>
<comment type="catalytic activity">
    <reaction evidence="1 14 15 16">
        <text>Endonucleolytic cleavage to 5'-phosphomonoester.</text>
        <dbReference type="EC" id="3.1.26.4"/>
    </reaction>
</comment>
<keyword evidence="19" id="KW-1185">Reference proteome</keyword>
<sequence length="239" mass="26079">MIELQEIPLGFGRRSPAELRLVYAAMLAHELPYWERGLLVAGVDEAGRGPLAGPVAAAAVVLDPERPLYGVDDSKRLSPAHRRALLPRIYRLARGVGVGFAEADEVDRWGIAEATRIAMRRALAALPFVPDVVLVDAFPPKSGLPEVPLVRGDRRSASIAAASVVAKELRDRRLRAYGGLYPHYGFERHVGYGTEAHREALVLHGPSAVHRRSFLRNIVWSADRAGDDGAEGEVPHARL</sequence>
<keyword evidence="10 14" id="KW-0479">Metal-binding</keyword>
<dbReference type="SUPFAM" id="SSF53098">
    <property type="entry name" value="Ribonuclease H-like"/>
    <property type="match status" value="1"/>
</dbReference>
<evidence type="ECO:0000256" key="15">
    <source>
        <dbReference type="PROSITE-ProRule" id="PRU01319"/>
    </source>
</evidence>
<comment type="similarity">
    <text evidence="5 14 16">Belongs to the RNase HII family.</text>
</comment>
<dbReference type="GO" id="GO:0006298">
    <property type="term" value="P:mismatch repair"/>
    <property type="evidence" value="ECO:0007669"/>
    <property type="project" value="TreeGrafter"/>
</dbReference>
<evidence type="ECO:0000256" key="11">
    <source>
        <dbReference type="ARBA" id="ARBA00022759"/>
    </source>
</evidence>
<dbReference type="GO" id="GO:0004523">
    <property type="term" value="F:RNA-DNA hybrid ribonuclease activity"/>
    <property type="evidence" value="ECO:0007669"/>
    <property type="project" value="UniProtKB-UniRule"/>
</dbReference>
<dbReference type="GO" id="GO:0032299">
    <property type="term" value="C:ribonuclease H2 complex"/>
    <property type="evidence" value="ECO:0007669"/>
    <property type="project" value="TreeGrafter"/>
</dbReference>
<evidence type="ECO:0000256" key="13">
    <source>
        <dbReference type="ARBA" id="ARBA00023211"/>
    </source>
</evidence>
<dbReference type="InterPro" id="IPR001352">
    <property type="entry name" value="RNase_HII/HIII"/>
</dbReference>
<organism evidence="18 19">
    <name type="scientific">Brockia lithotrophica</name>
    <dbReference type="NCBI Taxonomy" id="933949"/>
    <lineage>
        <taxon>Bacteria</taxon>
        <taxon>Bacillati</taxon>
        <taxon>Bacillota</taxon>
        <taxon>Bacilli</taxon>
        <taxon>Bacillales</taxon>
        <taxon>Bacillales Family X. Incertae Sedis</taxon>
        <taxon>Brockia</taxon>
    </lineage>
</organism>
<feature type="binding site" evidence="14 15">
    <location>
        <position position="44"/>
    </location>
    <ligand>
        <name>a divalent metal cation</name>
        <dbReference type="ChEBI" id="CHEBI:60240"/>
    </ligand>
</feature>
<dbReference type="NCBIfam" id="NF000595">
    <property type="entry name" value="PRK00015.1-3"/>
    <property type="match status" value="1"/>
</dbReference>
<keyword evidence="8 14" id="KW-0963">Cytoplasm</keyword>
<keyword evidence="12 14" id="KW-0378">Hydrolase</keyword>
<dbReference type="InterPro" id="IPR024567">
    <property type="entry name" value="RNase_HII/HIII_dom"/>
</dbReference>
<evidence type="ECO:0000256" key="7">
    <source>
        <dbReference type="ARBA" id="ARBA00019179"/>
    </source>
</evidence>